<organism evidence="4 5">
    <name type="scientific">Allofrancisella frigidaquae</name>
    <dbReference type="NCBI Taxonomy" id="1085644"/>
    <lineage>
        <taxon>Bacteria</taxon>
        <taxon>Pseudomonadati</taxon>
        <taxon>Pseudomonadota</taxon>
        <taxon>Gammaproteobacteria</taxon>
        <taxon>Thiotrichales</taxon>
        <taxon>Francisellaceae</taxon>
        <taxon>Allofrancisella</taxon>
    </lineage>
</organism>
<accession>A0A6M3HUF0</accession>
<dbReference type="PROSITE" id="PS50297">
    <property type="entry name" value="ANK_REP_REGION"/>
    <property type="match status" value="1"/>
</dbReference>
<evidence type="ECO:0000256" key="1">
    <source>
        <dbReference type="ARBA" id="ARBA00022737"/>
    </source>
</evidence>
<dbReference type="SUPFAM" id="SSF48403">
    <property type="entry name" value="Ankyrin repeat"/>
    <property type="match status" value="1"/>
</dbReference>
<evidence type="ECO:0000256" key="2">
    <source>
        <dbReference type="ARBA" id="ARBA00023043"/>
    </source>
</evidence>
<dbReference type="AlphaFoldDB" id="A0A6M3HUF0"/>
<dbReference type="Pfam" id="PF12796">
    <property type="entry name" value="Ank_2"/>
    <property type="match status" value="1"/>
</dbReference>
<dbReference type="InterPro" id="IPR002110">
    <property type="entry name" value="Ankyrin_rpt"/>
</dbReference>
<sequence>MNYYNKIIQNIDMHSCSDTAAKLKKEKNLNFSITAMCVEEYLTTGDLYCFSKILNTLTSMSGWNEQKIKPFVDKLLEYDQDKFPVISKKSEELISTQKFVSRDPSFVETYNYPFIGTKREYCDFLEPIIENFIKNKIRFCISLSSFDRVIAFVPNGKEYCLYNVDKLKTGEFTHSNVESFPKLIKEVFQTFNRYKEEKETTVKVSGSGPRVSQHVFLALNVLIQANLGDNYHLNSMVNDDIKGVKSDTLNELNKYIGNWKWKNHKNRAKYTINQLRQIEENKFYKFIKEEKSLLSNENLEIDPDNLHYKDNRQSSDNNLHKSTYAKIISNALQGIKDIYAKRGLIDSEHYKNSLLAKIKNVNDSKNANYADSVVLLCLACAHDHIEIVRLTKVYYVDEFRSLLVMKWVPRPEPINPATNDGQTPLYIACSYGYTEIVKLLLKISKGAGIDNATNDGQTPLSIARENDHTTIVNLLEERSRR</sequence>
<evidence type="ECO:0000313" key="5">
    <source>
        <dbReference type="Proteomes" id="UP000503320"/>
    </source>
</evidence>
<proteinExistence type="predicted"/>
<keyword evidence="2 3" id="KW-0040">ANK repeat</keyword>
<reference evidence="4 5" key="1">
    <citation type="submission" date="2019-03" db="EMBL/GenBank/DDBJ databases">
        <title>Complete Genome Sequence of Allofrancisella frigidaquae Strain SYSU 10HL1970 Isolated from Water-Cooling Systems in China.</title>
        <authorList>
            <person name="Ohrman C."/>
            <person name="Uneklint I."/>
            <person name="Sjodin A."/>
        </authorList>
    </citation>
    <scope>NUCLEOTIDE SEQUENCE [LARGE SCALE GENOMIC DNA]</scope>
    <source>
        <strain evidence="4 5">SYSU 10HL1970</strain>
    </source>
</reference>
<keyword evidence="5" id="KW-1185">Reference proteome</keyword>
<dbReference type="Proteomes" id="UP000503320">
    <property type="component" value="Chromosome"/>
</dbReference>
<dbReference type="InterPro" id="IPR036770">
    <property type="entry name" value="Ankyrin_rpt-contain_sf"/>
</dbReference>
<gene>
    <name evidence="4" type="ORF">E3E15_05355</name>
</gene>
<dbReference type="PANTHER" id="PTHR24198">
    <property type="entry name" value="ANKYRIN REPEAT AND PROTEIN KINASE DOMAIN-CONTAINING PROTEIN"/>
    <property type="match status" value="1"/>
</dbReference>
<dbReference type="PROSITE" id="PS50088">
    <property type="entry name" value="ANK_REPEAT"/>
    <property type="match status" value="1"/>
</dbReference>
<dbReference type="PANTHER" id="PTHR24198:SF165">
    <property type="entry name" value="ANKYRIN REPEAT-CONTAINING PROTEIN-RELATED"/>
    <property type="match status" value="1"/>
</dbReference>
<name>A0A6M3HUF0_9GAMM</name>
<evidence type="ECO:0000313" key="4">
    <source>
        <dbReference type="EMBL" id="QIV94809.1"/>
    </source>
</evidence>
<keyword evidence="1" id="KW-0677">Repeat</keyword>
<feature type="repeat" description="ANK" evidence="3">
    <location>
        <begin position="420"/>
        <end position="452"/>
    </location>
</feature>
<protein>
    <submittedName>
        <fullName evidence="4">Ankyrin repeat domain-containing protein</fullName>
    </submittedName>
</protein>
<dbReference type="KEGG" id="afri:E3E15_05355"/>
<evidence type="ECO:0000256" key="3">
    <source>
        <dbReference type="PROSITE-ProRule" id="PRU00023"/>
    </source>
</evidence>
<dbReference type="EMBL" id="CP038017">
    <property type="protein sequence ID" value="QIV94809.1"/>
    <property type="molecule type" value="Genomic_DNA"/>
</dbReference>
<dbReference type="SMART" id="SM00248">
    <property type="entry name" value="ANK"/>
    <property type="match status" value="1"/>
</dbReference>
<dbReference type="Gene3D" id="1.25.40.20">
    <property type="entry name" value="Ankyrin repeat-containing domain"/>
    <property type="match status" value="1"/>
</dbReference>
<dbReference type="RefSeq" id="WP_172106885.1">
    <property type="nucleotide sequence ID" value="NZ_CP038017.1"/>
</dbReference>